<comment type="caution">
    <text evidence="1">The sequence shown here is derived from an EMBL/GenBank/DDBJ whole genome shotgun (WGS) entry which is preliminary data.</text>
</comment>
<gene>
    <name evidence="1" type="ORF">Scep_006923</name>
</gene>
<keyword evidence="2" id="KW-1185">Reference proteome</keyword>
<protein>
    <submittedName>
        <fullName evidence="1">Uncharacterized protein</fullName>
    </submittedName>
</protein>
<accession>A0AAP0PPI4</accession>
<name>A0AAP0PPI4_9MAGN</name>
<dbReference type="EMBL" id="JBBNAG010000003">
    <property type="protein sequence ID" value="KAK9148166.1"/>
    <property type="molecule type" value="Genomic_DNA"/>
</dbReference>
<dbReference type="Proteomes" id="UP001419268">
    <property type="component" value="Unassembled WGS sequence"/>
</dbReference>
<proteinExistence type="predicted"/>
<dbReference type="AlphaFoldDB" id="A0AAP0PPI4"/>
<evidence type="ECO:0000313" key="1">
    <source>
        <dbReference type="EMBL" id="KAK9148166.1"/>
    </source>
</evidence>
<reference evidence="1 2" key="1">
    <citation type="submission" date="2024-01" db="EMBL/GenBank/DDBJ databases">
        <title>Genome assemblies of Stephania.</title>
        <authorList>
            <person name="Yang L."/>
        </authorList>
    </citation>
    <scope>NUCLEOTIDE SEQUENCE [LARGE SCALE GENOMIC DNA]</scope>
    <source>
        <strain evidence="1">JXDWG</strain>
        <tissue evidence="1">Leaf</tissue>
    </source>
</reference>
<organism evidence="1 2">
    <name type="scientific">Stephania cephalantha</name>
    <dbReference type="NCBI Taxonomy" id="152367"/>
    <lineage>
        <taxon>Eukaryota</taxon>
        <taxon>Viridiplantae</taxon>
        <taxon>Streptophyta</taxon>
        <taxon>Embryophyta</taxon>
        <taxon>Tracheophyta</taxon>
        <taxon>Spermatophyta</taxon>
        <taxon>Magnoliopsida</taxon>
        <taxon>Ranunculales</taxon>
        <taxon>Menispermaceae</taxon>
        <taxon>Menispermoideae</taxon>
        <taxon>Cissampelideae</taxon>
        <taxon>Stephania</taxon>
    </lineage>
</organism>
<sequence length="84" mass="9890">MMKAHAESTKMQETVLMHISRNILRLLKRGKTADDMWMSDLKTRGRLYELDEWKANKWRAVAIWTNERPPRGSGLGNRTHYASF</sequence>
<evidence type="ECO:0000313" key="2">
    <source>
        <dbReference type="Proteomes" id="UP001419268"/>
    </source>
</evidence>